<feature type="transmembrane region" description="Helical" evidence="6">
    <location>
        <begin position="136"/>
        <end position="155"/>
    </location>
</feature>
<feature type="binding site" evidence="5">
    <location>
        <position position="193"/>
    </location>
    <ligand>
        <name>Zn(2+)</name>
        <dbReference type="ChEBI" id="CHEBI:29105"/>
    </ligand>
</feature>
<proteinExistence type="predicted"/>
<evidence type="ECO:0000256" key="1">
    <source>
        <dbReference type="ARBA" id="ARBA00004141"/>
    </source>
</evidence>
<gene>
    <name evidence="7" type="ORF">SAMN06265380_11819</name>
</gene>
<dbReference type="AlphaFoldDB" id="A0A521F8X5"/>
<feature type="transmembrane region" description="Helical" evidence="6">
    <location>
        <begin position="107"/>
        <end position="124"/>
    </location>
</feature>
<keyword evidence="5" id="KW-0862">Zinc</keyword>
<keyword evidence="3 6" id="KW-1133">Transmembrane helix</keyword>
<feature type="transmembrane region" description="Helical" evidence="6">
    <location>
        <begin position="192"/>
        <end position="213"/>
    </location>
</feature>
<accession>A0A521F8X5</accession>
<keyword evidence="5" id="KW-0479">Metal-binding</keyword>
<feature type="binding site" evidence="5">
    <location>
        <position position="69"/>
    </location>
    <ligand>
        <name>Zn(2+)</name>
        <dbReference type="ChEBI" id="CHEBI:29105"/>
    </ligand>
</feature>
<dbReference type="Proteomes" id="UP000319555">
    <property type="component" value="Unassembled WGS sequence"/>
</dbReference>
<dbReference type="PANTHER" id="PTHR20855:SF3">
    <property type="entry name" value="LD03007P"/>
    <property type="match status" value="1"/>
</dbReference>
<dbReference type="Pfam" id="PF03006">
    <property type="entry name" value="HlyIII"/>
    <property type="match status" value="1"/>
</dbReference>
<evidence type="ECO:0000313" key="7">
    <source>
        <dbReference type="EMBL" id="SMO92618.1"/>
    </source>
</evidence>
<keyword evidence="2 6" id="KW-0812">Transmembrane</keyword>
<dbReference type="OrthoDB" id="9813689at2"/>
<feature type="transmembrane region" description="Helical" evidence="6">
    <location>
        <begin position="18"/>
        <end position="36"/>
    </location>
</feature>
<evidence type="ECO:0000256" key="6">
    <source>
        <dbReference type="SAM" id="Phobius"/>
    </source>
</evidence>
<dbReference type="RefSeq" id="WP_142639985.1">
    <property type="nucleotide sequence ID" value="NZ_FXTE01000018.1"/>
</dbReference>
<organism evidence="7 8">
    <name type="scientific">Ruegeria faecimaris</name>
    <dbReference type="NCBI Taxonomy" id="686389"/>
    <lineage>
        <taxon>Bacteria</taxon>
        <taxon>Pseudomonadati</taxon>
        <taxon>Pseudomonadota</taxon>
        <taxon>Alphaproteobacteria</taxon>
        <taxon>Rhodobacterales</taxon>
        <taxon>Roseobacteraceae</taxon>
        <taxon>Ruegeria</taxon>
    </lineage>
</organism>
<dbReference type="EMBL" id="FXTE01000018">
    <property type="protein sequence ID" value="SMO92618.1"/>
    <property type="molecule type" value="Genomic_DNA"/>
</dbReference>
<evidence type="ECO:0000256" key="5">
    <source>
        <dbReference type="PIRSR" id="PIRSR604254-1"/>
    </source>
</evidence>
<feature type="transmembrane region" description="Helical" evidence="6">
    <location>
        <begin position="161"/>
        <end position="180"/>
    </location>
</feature>
<reference evidence="7 8" key="1">
    <citation type="submission" date="2017-05" db="EMBL/GenBank/DDBJ databases">
        <authorList>
            <person name="Varghese N."/>
            <person name="Submissions S."/>
        </authorList>
    </citation>
    <scope>NUCLEOTIDE SEQUENCE [LARGE SCALE GENOMIC DNA]</scope>
    <source>
        <strain evidence="7 8">DSM 28009</strain>
    </source>
</reference>
<dbReference type="GO" id="GO:0016020">
    <property type="term" value="C:membrane"/>
    <property type="evidence" value="ECO:0007669"/>
    <property type="project" value="UniProtKB-SubCell"/>
</dbReference>
<dbReference type="InterPro" id="IPR004254">
    <property type="entry name" value="AdipoR/HlyIII-related"/>
</dbReference>
<dbReference type="GO" id="GO:0046872">
    <property type="term" value="F:metal ion binding"/>
    <property type="evidence" value="ECO:0007669"/>
    <property type="project" value="UniProtKB-KW"/>
</dbReference>
<feature type="transmembrane region" description="Helical" evidence="6">
    <location>
        <begin position="48"/>
        <end position="71"/>
    </location>
</feature>
<keyword evidence="8" id="KW-1185">Reference proteome</keyword>
<protein>
    <submittedName>
        <fullName evidence="7">Hemolysin III</fullName>
    </submittedName>
</protein>
<evidence type="ECO:0000256" key="3">
    <source>
        <dbReference type="ARBA" id="ARBA00022989"/>
    </source>
</evidence>
<evidence type="ECO:0000256" key="2">
    <source>
        <dbReference type="ARBA" id="ARBA00022692"/>
    </source>
</evidence>
<evidence type="ECO:0000256" key="4">
    <source>
        <dbReference type="ARBA" id="ARBA00023136"/>
    </source>
</evidence>
<dbReference type="PANTHER" id="PTHR20855">
    <property type="entry name" value="ADIPOR/PROGESTIN RECEPTOR-RELATED"/>
    <property type="match status" value="1"/>
</dbReference>
<name>A0A521F8X5_9RHOB</name>
<keyword evidence="4 6" id="KW-0472">Membrane</keyword>
<sequence>MIPQTYPSPDPCHRRADLVVHLIGLALILTAGGALIRKSYLMLDSGLVLAVLVYVACALGSNLASCFYHFSRWHQRRQLLRRIDHAAIYSSICGTFTPFFLLAGTGWTMTLLWLCWGLTVVAIWNKIANKTVKSRWSTASYLGLGALGLCAIPDLKDVPVSVLWCILAGAASYVIGTVFYARKTLPFRYAIWHTWVNLGGIFMFVGVWIALFVQR</sequence>
<comment type="subcellular location">
    <subcellularLocation>
        <location evidence="1">Membrane</location>
        <topology evidence="1">Multi-pass membrane protein</topology>
    </subcellularLocation>
</comment>
<evidence type="ECO:0000313" key="8">
    <source>
        <dbReference type="Proteomes" id="UP000319555"/>
    </source>
</evidence>